<accession>A0A1Y0B0M5</accession>
<sequence length="55" mass="5960">MLGASFDLHLHMAIRIRGRRAGGLFFYQPGMIGPGLLNTQMKCKKSSSLLHGSAS</sequence>
<keyword evidence="1" id="KW-0496">Mitochondrion</keyword>
<dbReference type="EMBL" id="KY774314">
    <property type="protein sequence ID" value="ART30928.1"/>
    <property type="molecule type" value="Genomic_DNA"/>
</dbReference>
<evidence type="ECO:0000313" key="1">
    <source>
        <dbReference type="EMBL" id="ART30928.1"/>
    </source>
</evidence>
<protein>
    <submittedName>
        <fullName evidence="1">Uncharacterized protein</fullName>
    </submittedName>
</protein>
<proteinExistence type="predicted"/>
<name>A0A1Y0B0M5_9LAMI</name>
<geneLocation type="mitochondrion" evidence="1"/>
<reference evidence="1" key="1">
    <citation type="submission" date="2017-03" db="EMBL/GenBank/DDBJ databases">
        <title>The mitochondrial genome of the carnivorous plant Utricularia reniformis (Lentibulariaceae): structure, comparative analysis and evolutionary landmarks.</title>
        <authorList>
            <person name="Silva S.R."/>
            <person name="Alvarenga D.O."/>
            <person name="Michael T.P."/>
            <person name="Miranda V.F.O."/>
            <person name="Varani A.M."/>
        </authorList>
    </citation>
    <scope>NUCLEOTIDE SEQUENCE</scope>
</reference>
<gene>
    <name evidence="1" type="ORF">AEK19_MT0679</name>
</gene>
<organism evidence="1">
    <name type="scientific">Utricularia reniformis</name>
    <dbReference type="NCBI Taxonomy" id="192314"/>
    <lineage>
        <taxon>Eukaryota</taxon>
        <taxon>Viridiplantae</taxon>
        <taxon>Streptophyta</taxon>
        <taxon>Embryophyta</taxon>
        <taxon>Tracheophyta</taxon>
        <taxon>Spermatophyta</taxon>
        <taxon>Magnoliopsida</taxon>
        <taxon>eudicotyledons</taxon>
        <taxon>Gunneridae</taxon>
        <taxon>Pentapetalae</taxon>
        <taxon>asterids</taxon>
        <taxon>lamiids</taxon>
        <taxon>Lamiales</taxon>
        <taxon>Lentibulariaceae</taxon>
        <taxon>Utricularia</taxon>
    </lineage>
</organism>
<dbReference type="AlphaFoldDB" id="A0A1Y0B0M5"/>